<protein>
    <submittedName>
        <fullName evidence="1">Uncharacterized protein</fullName>
    </submittedName>
</protein>
<proteinExistence type="predicted"/>
<dbReference type="EMBL" id="LATX01001932">
    <property type="protein sequence ID" value="KTB36053.1"/>
    <property type="molecule type" value="Genomic_DNA"/>
</dbReference>
<reference evidence="1 2" key="1">
    <citation type="submission" date="2015-12" db="EMBL/GenBank/DDBJ databases">
        <title>Draft genome sequence of Moniliophthora roreri, the causal agent of frosty pod rot of cacao.</title>
        <authorList>
            <person name="Aime M.C."/>
            <person name="Diaz-Valderrama J.R."/>
            <person name="Kijpornyongpan T."/>
            <person name="Phillips-Mora W."/>
        </authorList>
    </citation>
    <scope>NUCLEOTIDE SEQUENCE [LARGE SCALE GENOMIC DNA]</scope>
    <source>
        <strain evidence="1 2">MCA 2952</strain>
    </source>
</reference>
<comment type="caution">
    <text evidence="1">The sequence shown here is derived from an EMBL/GenBank/DDBJ whole genome shotgun (WGS) entry which is preliminary data.</text>
</comment>
<gene>
    <name evidence="1" type="ORF">WG66_11369</name>
</gene>
<name>A0A0W0FIE8_MONRR</name>
<accession>A0A0W0FIE8</accession>
<sequence>MNIECLGSGSSGKTTDRQFCSAPAKLALPPYRNNQNYGSALFEVEEFWVKRVVWLESVGYRLRPRYQPGWVPKLETISEKLRSPLTTYIVWRLDCIAKEELADHPRNHCAPIYDVLSVPNDTNLDVIVMPLLRLFDESQFDTVGEVIHFLHQIFEVMAFNLCMNITPRMDNTPFRPVILRSP</sequence>
<evidence type="ECO:0000313" key="2">
    <source>
        <dbReference type="Proteomes" id="UP000054988"/>
    </source>
</evidence>
<organism evidence="1 2">
    <name type="scientific">Moniliophthora roreri</name>
    <name type="common">Frosty pod rot fungus</name>
    <name type="synonym">Monilia roreri</name>
    <dbReference type="NCBI Taxonomy" id="221103"/>
    <lineage>
        <taxon>Eukaryota</taxon>
        <taxon>Fungi</taxon>
        <taxon>Dikarya</taxon>
        <taxon>Basidiomycota</taxon>
        <taxon>Agaricomycotina</taxon>
        <taxon>Agaricomycetes</taxon>
        <taxon>Agaricomycetidae</taxon>
        <taxon>Agaricales</taxon>
        <taxon>Marasmiineae</taxon>
        <taxon>Marasmiaceae</taxon>
        <taxon>Moniliophthora</taxon>
    </lineage>
</organism>
<dbReference type="AlphaFoldDB" id="A0A0W0FIE8"/>
<evidence type="ECO:0000313" key="1">
    <source>
        <dbReference type="EMBL" id="KTB36053.1"/>
    </source>
</evidence>
<dbReference type="Proteomes" id="UP000054988">
    <property type="component" value="Unassembled WGS sequence"/>
</dbReference>